<comment type="caution">
    <text evidence="4">The sequence shown here is derived from an EMBL/GenBank/DDBJ whole genome shotgun (WGS) entry which is preliminary data.</text>
</comment>
<reference evidence="4 5" key="1">
    <citation type="submission" date="2018-10" db="EMBL/GenBank/DDBJ databases">
        <title>Iterative Subtractive Binning of Freshwater Chronoseries Metagenomes Recovers Nearly Complete Genomes from over Four Hundred Novel Species.</title>
        <authorList>
            <person name="Rodriguez-R L.M."/>
            <person name="Tsementzi D."/>
            <person name="Luo C."/>
            <person name="Konstantinidis K.T."/>
        </authorList>
    </citation>
    <scope>NUCLEOTIDE SEQUENCE [LARGE SCALE GENOMIC DNA]</scope>
    <source>
        <strain evidence="4">WB7_2B_003</strain>
        <strain evidence="1">WB7_6_001</strain>
        <strain evidence="2">WB8_1A_003</strain>
        <strain evidence="3">WB8_2A_004</strain>
    </source>
</reference>
<dbReference type="Proteomes" id="UP000699985">
    <property type="component" value="Unassembled WGS sequence"/>
</dbReference>
<dbReference type="AlphaFoldDB" id="A0A845S6M8"/>
<evidence type="ECO:0000313" key="2">
    <source>
        <dbReference type="EMBL" id="NCU50435.1"/>
    </source>
</evidence>
<dbReference type="EMBL" id="RGGN01000009">
    <property type="protein sequence ID" value="NCU62589.1"/>
    <property type="molecule type" value="Genomic_DNA"/>
</dbReference>
<name>A0A845S6M8_9PROT</name>
<proteinExistence type="predicted"/>
<dbReference type="Gene3D" id="2.60.120.1140">
    <property type="entry name" value="Protein of unknown function DUF192"/>
    <property type="match status" value="1"/>
</dbReference>
<dbReference type="Proteomes" id="UP000572953">
    <property type="component" value="Unassembled WGS sequence"/>
</dbReference>
<sequence length="142" mass="16006">MKQIIKILILIFLLTNISFAQLSKVQIEIGTKKLIAEIAETDEEQSEGLMNRPVLGKDNGMLFIFEEGSTPCFWMKDTQIPLSIAFISKTNTIVRITDMQPLSLTEHCSGQPIVLALEVNQGWFEQNNIKVGDKILSIKRVN</sequence>
<evidence type="ECO:0000313" key="4">
    <source>
        <dbReference type="EMBL" id="NCU62589.1"/>
    </source>
</evidence>
<accession>A0A845S6M8</accession>
<evidence type="ECO:0000313" key="1">
    <source>
        <dbReference type="EMBL" id="NBN87773.1"/>
    </source>
</evidence>
<dbReference type="Pfam" id="PF02643">
    <property type="entry name" value="DUF192"/>
    <property type="match status" value="1"/>
</dbReference>
<organism evidence="4 5">
    <name type="scientific">Candidatus Fonsibacter lacus</name>
    <dbReference type="NCBI Taxonomy" id="2576439"/>
    <lineage>
        <taxon>Bacteria</taxon>
        <taxon>Pseudomonadati</taxon>
        <taxon>Pseudomonadota</taxon>
        <taxon>Alphaproteobacteria</taxon>
        <taxon>Candidatus Pelagibacterales</taxon>
        <taxon>Candidatus Pelagibacterales incertae sedis</taxon>
        <taxon>Candidatus Fonsibacter</taxon>
    </lineage>
</organism>
<dbReference type="InterPro" id="IPR003795">
    <property type="entry name" value="DUF192"/>
</dbReference>
<dbReference type="PANTHER" id="PTHR37953">
    <property type="entry name" value="UPF0127 PROTEIN MJ1496"/>
    <property type="match status" value="1"/>
</dbReference>
<dbReference type="EMBL" id="RGOB01000096">
    <property type="protein sequence ID" value="NCU53322.1"/>
    <property type="molecule type" value="Genomic_DNA"/>
</dbReference>
<dbReference type="InterPro" id="IPR038695">
    <property type="entry name" value="Saro_0823-like_sf"/>
</dbReference>
<gene>
    <name evidence="1" type="ORF">EBV32_01600</name>
    <name evidence="4" type="ORF">EBV78_00605</name>
    <name evidence="2" type="ORF">EBX29_01495</name>
    <name evidence="3" type="ORF">EBX74_03365</name>
</gene>
<protein>
    <submittedName>
        <fullName evidence="4">DUF192 domain-containing protein</fullName>
    </submittedName>
</protein>
<evidence type="ECO:0000313" key="5">
    <source>
        <dbReference type="Proteomes" id="UP000572953"/>
    </source>
</evidence>
<dbReference type="Proteomes" id="UP000747791">
    <property type="component" value="Unassembled WGS sequence"/>
</dbReference>
<evidence type="ECO:0000313" key="3">
    <source>
        <dbReference type="EMBL" id="NCU53322.1"/>
    </source>
</evidence>
<dbReference type="PANTHER" id="PTHR37953:SF1">
    <property type="entry name" value="UPF0127 PROTEIN MJ1496"/>
    <property type="match status" value="1"/>
</dbReference>
<dbReference type="EMBL" id="RGET01000012">
    <property type="protein sequence ID" value="NBN87773.1"/>
    <property type="molecule type" value="Genomic_DNA"/>
</dbReference>
<dbReference type="EMBL" id="RGMI01000044">
    <property type="protein sequence ID" value="NCU50435.1"/>
    <property type="molecule type" value="Genomic_DNA"/>
</dbReference>
<dbReference type="Proteomes" id="UP000713222">
    <property type="component" value="Unassembled WGS sequence"/>
</dbReference>